<keyword evidence="1" id="KW-0805">Transcription regulation</keyword>
<name>A0A7X0F3N8_9HYPH</name>
<dbReference type="Gene3D" id="1.10.10.10">
    <property type="entry name" value="Winged helix-like DNA-binding domain superfamily/Winged helix DNA-binding domain"/>
    <property type="match status" value="1"/>
</dbReference>
<dbReference type="SMART" id="SM00345">
    <property type="entry name" value="HTH_GNTR"/>
    <property type="match status" value="1"/>
</dbReference>
<dbReference type="SMART" id="SM00895">
    <property type="entry name" value="FCD"/>
    <property type="match status" value="1"/>
</dbReference>
<dbReference type="Pfam" id="PF07729">
    <property type="entry name" value="FCD"/>
    <property type="match status" value="1"/>
</dbReference>
<reference evidence="5 6" key="1">
    <citation type="submission" date="2020-08" db="EMBL/GenBank/DDBJ databases">
        <title>Genomic Encyclopedia of Type Strains, Phase IV (KMG-IV): sequencing the most valuable type-strain genomes for metagenomic binning, comparative biology and taxonomic classification.</title>
        <authorList>
            <person name="Goeker M."/>
        </authorList>
    </citation>
    <scope>NUCLEOTIDE SEQUENCE [LARGE SCALE GENOMIC DNA]</scope>
    <source>
        <strain evidence="5 6">DSM 7051</strain>
    </source>
</reference>
<feature type="domain" description="HTH gntR-type" evidence="4">
    <location>
        <begin position="1"/>
        <end position="66"/>
    </location>
</feature>
<dbReference type="GO" id="GO:0003700">
    <property type="term" value="F:DNA-binding transcription factor activity"/>
    <property type="evidence" value="ECO:0007669"/>
    <property type="project" value="InterPro"/>
</dbReference>
<dbReference type="PANTHER" id="PTHR43537:SF5">
    <property type="entry name" value="UXU OPERON TRANSCRIPTIONAL REGULATOR"/>
    <property type="match status" value="1"/>
</dbReference>
<keyword evidence="3" id="KW-0804">Transcription</keyword>
<dbReference type="Pfam" id="PF00392">
    <property type="entry name" value="GntR"/>
    <property type="match status" value="1"/>
</dbReference>
<dbReference type="InterPro" id="IPR011711">
    <property type="entry name" value="GntR_C"/>
</dbReference>
<proteinExistence type="predicted"/>
<dbReference type="Proteomes" id="UP000536262">
    <property type="component" value="Unassembled WGS sequence"/>
</dbReference>
<evidence type="ECO:0000313" key="6">
    <source>
        <dbReference type="Proteomes" id="UP000536262"/>
    </source>
</evidence>
<organism evidence="5 6">
    <name type="scientific">Aminobacter aganoensis</name>
    <dbReference type="NCBI Taxonomy" id="83264"/>
    <lineage>
        <taxon>Bacteria</taxon>
        <taxon>Pseudomonadati</taxon>
        <taxon>Pseudomonadota</taxon>
        <taxon>Alphaproteobacteria</taxon>
        <taxon>Hyphomicrobiales</taxon>
        <taxon>Phyllobacteriaceae</taxon>
        <taxon>Aminobacter</taxon>
    </lineage>
</organism>
<dbReference type="InterPro" id="IPR036388">
    <property type="entry name" value="WH-like_DNA-bd_sf"/>
</dbReference>
<evidence type="ECO:0000259" key="4">
    <source>
        <dbReference type="PROSITE" id="PS50949"/>
    </source>
</evidence>
<comment type="caution">
    <text evidence="5">The sequence shown here is derived from an EMBL/GenBank/DDBJ whole genome shotgun (WGS) entry which is preliminary data.</text>
</comment>
<dbReference type="PANTHER" id="PTHR43537">
    <property type="entry name" value="TRANSCRIPTIONAL REGULATOR, GNTR FAMILY"/>
    <property type="match status" value="1"/>
</dbReference>
<keyword evidence="6" id="KW-1185">Reference proteome</keyword>
<evidence type="ECO:0000256" key="2">
    <source>
        <dbReference type="ARBA" id="ARBA00023125"/>
    </source>
</evidence>
<dbReference type="RefSeq" id="WP_184697288.1">
    <property type="nucleotide sequence ID" value="NZ_BAABEG010000001.1"/>
</dbReference>
<dbReference type="Gene3D" id="1.20.120.530">
    <property type="entry name" value="GntR ligand-binding domain-like"/>
    <property type="match status" value="1"/>
</dbReference>
<dbReference type="SUPFAM" id="SSF48008">
    <property type="entry name" value="GntR ligand-binding domain-like"/>
    <property type="match status" value="1"/>
</dbReference>
<dbReference type="PRINTS" id="PR00035">
    <property type="entry name" value="HTHGNTR"/>
</dbReference>
<keyword evidence="2 5" id="KW-0238">DNA-binding</keyword>
<dbReference type="InterPro" id="IPR000524">
    <property type="entry name" value="Tscrpt_reg_HTH_GntR"/>
</dbReference>
<dbReference type="GO" id="GO:0003677">
    <property type="term" value="F:DNA binding"/>
    <property type="evidence" value="ECO:0007669"/>
    <property type="project" value="UniProtKB-KW"/>
</dbReference>
<dbReference type="InterPro" id="IPR036390">
    <property type="entry name" value="WH_DNA-bd_sf"/>
</dbReference>
<dbReference type="InterPro" id="IPR008920">
    <property type="entry name" value="TF_FadR/GntR_C"/>
</dbReference>
<dbReference type="SUPFAM" id="SSF46785">
    <property type="entry name" value="Winged helix' DNA-binding domain"/>
    <property type="match status" value="1"/>
</dbReference>
<gene>
    <name evidence="5" type="ORF">GGR00_000230</name>
</gene>
<dbReference type="PROSITE" id="PS50949">
    <property type="entry name" value="HTH_GNTR"/>
    <property type="match status" value="1"/>
</dbReference>
<protein>
    <submittedName>
        <fullName evidence="5">DNA-binding GntR family transcriptional regulator</fullName>
    </submittedName>
</protein>
<dbReference type="EMBL" id="JACHOU010000001">
    <property type="protein sequence ID" value="MBB6352478.1"/>
    <property type="molecule type" value="Genomic_DNA"/>
</dbReference>
<evidence type="ECO:0000256" key="1">
    <source>
        <dbReference type="ARBA" id="ARBA00023015"/>
    </source>
</evidence>
<accession>A0A7X0F3N8</accession>
<sequence>MAEDIYGKIRALIAEGAYLGGDVLPESELAVRLGVSRTPIREAMRRLQAEGVIRREAYRRAVVVDLDPNEVIHIFTARAALEPIAVGMAMERMTQAFLDNLARLHGEMDEVVHSSEPDRRRYRDLNARFHRVIWAQGDSAVFAELVNLVARKPVVSPTFNNWTREELIRSNRQHGEVLDAFGVRDAEWAKAAMASHLLASRANYRRIGLNRSTRGADVDWTYEPETAT</sequence>
<dbReference type="AlphaFoldDB" id="A0A7X0F3N8"/>
<evidence type="ECO:0000256" key="3">
    <source>
        <dbReference type="ARBA" id="ARBA00023163"/>
    </source>
</evidence>
<evidence type="ECO:0000313" key="5">
    <source>
        <dbReference type="EMBL" id="MBB6352478.1"/>
    </source>
</evidence>
<dbReference type="CDD" id="cd07377">
    <property type="entry name" value="WHTH_GntR"/>
    <property type="match status" value="1"/>
</dbReference>